<feature type="chain" id="PRO_5040314961" description="Extracellular membrane protein CFEM domain-containing protein" evidence="1">
    <location>
        <begin position="19"/>
        <end position="258"/>
    </location>
</feature>
<evidence type="ECO:0000313" key="2">
    <source>
        <dbReference type="EMBL" id="KAG9232393.1"/>
    </source>
</evidence>
<dbReference type="Proteomes" id="UP000824998">
    <property type="component" value="Unassembled WGS sequence"/>
</dbReference>
<organism evidence="2 3">
    <name type="scientific">Amylocarpus encephaloides</name>
    <dbReference type="NCBI Taxonomy" id="45428"/>
    <lineage>
        <taxon>Eukaryota</taxon>
        <taxon>Fungi</taxon>
        <taxon>Dikarya</taxon>
        <taxon>Ascomycota</taxon>
        <taxon>Pezizomycotina</taxon>
        <taxon>Leotiomycetes</taxon>
        <taxon>Helotiales</taxon>
        <taxon>Helotiales incertae sedis</taxon>
        <taxon>Amylocarpus</taxon>
    </lineage>
</organism>
<protein>
    <recommendedName>
        <fullName evidence="4">Extracellular membrane protein CFEM domain-containing protein</fullName>
    </recommendedName>
</protein>
<name>A0A9P8C3B5_9HELO</name>
<evidence type="ECO:0000256" key="1">
    <source>
        <dbReference type="SAM" id="SignalP"/>
    </source>
</evidence>
<keyword evidence="3" id="KW-1185">Reference proteome</keyword>
<dbReference type="AlphaFoldDB" id="A0A9P8C3B5"/>
<gene>
    <name evidence="2" type="ORF">BJ875DRAFT_497516</name>
</gene>
<dbReference type="OrthoDB" id="3946332at2759"/>
<accession>A0A9P8C3B5</accession>
<dbReference type="EMBL" id="MU251551">
    <property type="protein sequence ID" value="KAG9232393.1"/>
    <property type="molecule type" value="Genomic_DNA"/>
</dbReference>
<keyword evidence="1" id="KW-0732">Signal</keyword>
<reference evidence="2" key="1">
    <citation type="journal article" date="2021" name="IMA Fungus">
        <title>Genomic characterization of three marine fungi, including Emericellopsis atlantica sp. nov. with signatures of a generalist lifestyle and marine biomass degradation.</title>
        <authorList>
            <person name="Hagestad O.C."/>
            <person name="Hou L."/>
            <person name="Andersen J.H."/>
            <person name="Hansen E.H."/>
            <person name="Altermark B."/>
            <person name="Li C."/>
            <person name="Kuhnert E."/>
            <person name="Cox R.J."/>
            <person name="Crous P.W."/>
            <person name="Spatafora J.W."/>
            <person name="Lail K."/>
            <person name="Amirebrahimi M."/>
            <person name="Lipzen A."/>
            <person name="Pangilinan J."/>
            <person name="Andreopoulos W."/>
            <person name="Hayes R.D."/>
            <person name="Ng V."/>
            <person name="Grigoriev I.V."/>
            <person name="Jackson S.A."/>
            <person name="Sutton T.D.S."/>
            <person name="Dobson A.D.W."/>
            <person name="Rama T."/>
        </authorList>
    </citation>
    <scope>NUCLEOTIDE SEQUENCE</scope>
    <source>
        <strain evidence="2">TRa018bII</strain>
    </source>
</reference>
<evidence type="ECO:0000313" key="3">
    <source>
        <dbReference type="Proteomes" id="UP000824998"/>
    </source>
</evidence>
<feature type="signal peptide" evidence="1">
    <location>
        <begin position="1"/>
        <end position="18"/>
    </location>
</feature>
<comment type="caution">
    <text evidence="2">The sequence shown here is derived from an EMBL/GenBank/DDBJ whole genome shotgun (WGS) entry which is preliminary data.</text>
</comment>
<sequence>MKATIAITILGIAVLARAAPNYAASFPCVKSCAEELNWSCSESGVAGFESCLETSSCPKSTKDEIYQLVSRHCANDKAHITAPPAPTATTFEKHKEMKRGWGPWSGSGPHGDEPWTSWTGTGDWPTTGIYSNWSPGSPGSGPFNGRWGPWGTSGPWTDGPWTSWWGDDCPDGAWSGWTSGPWSTNAPWTTWGACSASTTTSTTYTTTASGSVITGTSLGIQVAQVATTSTNDGVTSVPSEMFKLLLAPAGAIVWNVLW</sequence>
<proteinExistence type="predicted"/>
<evidence type="ECO:0008006" key="4">
    <source>
        <dbReference type="Google" id="ProtNLM"/>
    </source>
</evidence>